<evidence type="ECO:0000313" key="2">
    <source>
        <dbReference type="Proteomes" id="UP000499080"/>
    </source>
</evidence>
<organism evidence="1 2">
    <name type="scientific">Araneus ventricosus</name>
    <name type="common">Orbweaver spider</name>
    <name type="synonym">Epeira ventricosa</name>
    <dbReference type="NCBI Taxonomy" id="182803"/>
    <lineage>
        <taxon>Eukaryota</taxon>
        <taxon>Metazoa</taxon>
        <taxon>Ecdysozoa</taxon>
        <taxon>Arthropoda</taxon>
        <taxon>Chelicerata</taxon>
        <taxon>Arachnida</taxon>
        <taxon>Araneae</taxon>
        <taxon>Araneomorphae</taxon>
        <taxon>Entelegynae</taxon>
        <taxon>Araneoidea</taxon>
        <taxon>Araneidae</taxon>
        <taxon>Araneus</taxon>
    </lineage>
</organism>
<evidence type="ECO:0008006" key="3">
    <source>
        <dbReference type="Google" id="ProtNLM"/>
    </source>
</evidence>
<proteinExistence type="predicted"/>
<sequence length="118" mass="13856">MASVQQNARLGRLCFHGMKSIEPAQRRFRLEYRNCQSRSKKSLNRWSIDMSNLREQEMCLIGTVLDDHRSQTTVRLYRQAGFLPYVLNYAKFNIKFDDLSFEEIQVNGSTVLLSLTKF</sequence>
<keyword evidence="2" id="KW-1185">Reference proteome</keyword>
<dbReference type="AlphaFoldDB" id="A0A4Y2HER7"/>
<dbReference type="EMBL" id="BGPR01001889">
    <property type="protein sequence ID" value="GBM63771.1"/>
    <property type="molecule type" value="Genomic_DNA"/>
</dbReference>
<comment type="caution">
    <text evidence="1">The sequence shown here is derived from an EMBL/GenBank/DDBJ whole genome shotgun (WGS) entry which is preliminary data.</text>
</comment>
<evidence type="ECO:0000313" key="1">
    <source>
        <dbReference type="EMBL" id="GBM63771.1"/>
    </source>
</evidence>
<reference evidence="1 2" key="1">
    <citation type="journal article" date="2019" name="Sci. Rep.">
        <title>Orb-weaving spider Araneus ventricosus genome elucidates the spidroin gene catalogue.</title>
        <authorList>
            <person name="Kono N."/>
            <person name="Nakamura H."/>
            <person name="Ohtoshi R."/>
            <person name="Moran D.A.P."/>
            <person name="Shinohara A."/>
            <person name="Yoshida Y."/>
            <person name="Fujiwara M."/>
            <person name="Mori M."/>
            <person name="Tomita M."/>
            <person name="Arakawa K."/>
        </authorList>
    </citation>
    <scope>NUCLEOTIDE SEQUENCE [LARGE SCALE GENOMIC DNA]</scope>
</reference>
<protein>
    <recommendedName>
        <fullName evidence="3">DUF4817 domain-containing protein</fullName>
    </recommendedName>
</protein>
<dbReference type="Proteomes" id="UP000499080">
    <property type="component" value="Unassembled WGS sequence"/>
</dbReference>
<accession>A0A4Y2HER7</accession>
<name>A0A4Y2HER7_ARAVE</name>
<gene>
    <name evidence="1" type="ORF">AVEN_8868_1</name>
</gene>